<keyword evidence="10" id="KW-1185">Reference proteome</keyword>
<dbReference type="SUPFAM" id="SSF54768">
    <property type="entry name" value="dsRNA-binding domain-like"/>
    <property type="match status" value="1"/>
</dbReference>
<keyword evidence="2 7" id="KW-0489">Methyltransferase</keyword>
<dbReference type="GO" id="GO:0035242">
    <property type="term" value="F:protein-arginine omega-N asymmetric methyltransferase activity"/>
    <property type="evidence" value="ECO:0007669"/>
    <property type="project" value="TreeGrafter"/>
</dbReference>
<dbReference type="Pfam" id="PF04098">
    <property type="entry name" value="Rad52_Rad22"/>
    <property type="match status" value="1"/>
</dbReference>
<dbReference type="CDD" id="cd02440">
    <property type="entry name" value="AdoMet_MTases"/>
    <property type="match status" value="1"/>
</dbReference>
<evidence type="ECO:0000256" key="1">
    <source>
        <dbReference type="ARBA" id="ARBA00006638"/>
    </source>
</evidence>
<evidence type="ECO:0000256" key="6">
    <source>
        <dbReference type="ARBA" id="ARBA00023204"/>
    </source>
</evidence>
<dbReference type="SUPFAM" id="SSF53335">
    <property type="entry name" value="S-adenosyl-L-methionine-dependent methyltransferases"/>
    <property type="match status" value="1"/>
</dbReference>
<evidence type="ECO:0000313" key="10">
    <source>
        <dbReference type="Proteomes" id="UP000075809"/>
    </source>
</evidence>
<organism evidence="9 10">
    <name type="scientific">Mycetomoellerius zeteki</name>
    <dbReference type="NCBI Taxonomy" id="64791"/>
    <lineage>
        <taxon>Eukaryota</taxon>
        <taxon>Metazoa</taxon>
        <taxon>Ecdysozoa</taxon>
        <taxon>Arthropoda</taxon>
        <taxon>Hexapoda</taxon>
        <taxon>Insecta</taxon>
        <taxon>Pterygota</taxon>
        <taxon>Neoptera</taxon>
        <taxon>Endopterygota</taxon>
        <taxon>Hymenoptera</taxon>
        <taxon>Apocrita</taxon>
        <taxon>Aculeata</taxon>
        <taxon>Formicoidea</taxon>
        <taxon>Formicidae</taxon>
        <taxon>Myrmicinae</taxon>
        <taxon>Mycetomoellerius</taxon>
    </lineage>
</organism>
<keyword evidence="4 7" id="KW-0949">S-adenosyl-L-methionine</keyword>
<dbReference type="Gene3D" id="3.30.390.80">
    <property type="entry name" value="DNA repair protein Rad52/59/22"/>
    <property type="match status" value="1"/>
</dbReference>
<dbReference type="GO" id="GO:0032259">
    <property type="term" value="P:methylation"/>
    <property type="evidence" value="ECO:0007669"/>
    <property type="project" value="UniProtKB-KW"/>
</dbReference>
<accession>A0A151X648</accession>
<protein>
    <submittedName>
        <fullName evidence="9">Protein arginine N-methyltransferase 6</fullName>
    </submittedName>
</protein>
<dbReference type="InterPro" id="IPR029063">
    <property type="entry name" value="SAM-dependent_MTases_sf"/>
</dbReference>
<gene>
    <name evidence="9" type="ORF">ALC60_05278</name>
</gene>
<dbReference type="Gene3D" id="3.40.50.150">
    <property type="entry name" value="Vaccinia Virus protein VP39"/>
    <property type="match status" value="1"/>
</dbReference>
<dbReference type="EMBL" id="KQ982490">
    <property type="protein sequence ID" value="KYQ55779.1"/>
    <property type="molecule type" value="Genomic_DNA"/>
</dbReference>
<evidence type="ECO:0000313" key="9">
    <source>
        <dbReference type="EMBL" id="KYQ55779.1"/>
    </source>
</evidence>
<dbReference type="InterPro" id="IPR042525">
    <property type="entry name" value="Rad52_Rad59_Rad22_sf"/>
</dbReference>
<name>A0A151X648_9HYME</name>
<dbReference type="InterPro" id="IPR041247">
    <property type="entry name" value="Rad52_fam"/>
</dbReference>
<dbReference type="GO" id="GO:0042054">
    <property type="term" value="F:histone methyltransferase activity"/>
    <property type="evidence" value="ECO:0007669"/>
    <property type="project" value="TreeGrafter"/>
</dbReference>
<evidence type="ECO:0000256" key="2">
    <source>
        <dbReference type="ARBA" id="ARBA00022603"/>
    </source>
</evidence>
<comment type="similarity">
    <text evidence="1">Belongs to the RAD52 family.</text>
</comment>
<reference evidence="9 10" key="1">
    <citation type="submission" date="2015-09" db="EMBL/GenBank/DDBJ databases">
        <title>Trachymyrmex zeteki WGS genome.</title>
        <authorList>
            <person name="Nygaard S."/>
            <person name="Hu H."/>
            <person name="Boomsma J."/>
            <person name="Zhang G."/>
        </authorList>
    </citation>
    <scope>NUCLEOTIDE SEQUENCE [LARGE SCALE GENOMIC DNA]</scope>
    <source>
        <strain evidence="9">Tzet28-1</strain>
        <tissue evidence="9">Whole body</tissue>
    </source>
</reference>
<feature type="domain" description="Protein arginine N-methyltransferase" evidence="8">
    <location>
        <begin position="333"/>
        <end position="488"/>
    </location>
</feature>
<proteinExistence type="inferred from homology"/>
<dbReference type="GO" id="GO:0035241">
    <property type="term" value="F:protein-arginine omega-N monomethyltransferase activity"/>
    <property type="evidence" value="ECO:0007669"/>
    <property type="project" value="TreeGrafter"/>
</dbReference>
<dbReference type="STRING" id="64791.A0A151X648"/>
<dbReference type="GO" id="GO:0006302">
    <property type="term" value="P:double-strand break repair"/>
    <property type="evidence" value="ECO:0007669"/>
    <property type="project" value="UniProtKB-ARBA"/>
</dbReference>
<keyword evidence="6" id="KW-0234">DNA repair</keyword>
<evidence type="ECO:0000256" key="5">
    <source>
        <dbReference type="ARBA" id="ARBA00022763"/>
    </source>
</evidence>
<dbReference type="AlphaFoldDB" id="A0A151X648"/>
<dbReference type="GO" id="GO:0006310">
    <property type="term" value="P:DNA recombination"/>
    <property type="evidence" value="ECO:0007669"/>
    <property type="project" value="UniProtKB-ARBA"/>
</dbReference>
<dbReference type="Proteomes" id="UP000075809">
    <property type="component" value="Unassembled WGS sequence"/>
</dbReference>
<dbReference type="Pfam" id="PF22528">
    <property type="entry name" value="PRMT_C"/>
    <property type="match status" value="1"/>
</dbReference>
<dbReference type="InterPro" id="IPR025799">
    <property type="entry name" value="Arg_MeTrfase"/>
</dbReference>
<sequence>MYNGHEYLSCIKINTSKQAAMKNTHEKAELMDLIAEHRNLILTANKVFGEDKWSHTVVNQTLDFVEIIGAKCCTGCVSFVRVQLDNGNFHEDIGYYSAEESTKGLSIHNARVGSAANALRRVLLSFGDKIEKELQQLQKQIDPERANNIQKSMIQSDEQIPDKSNVSIKAPISHVQQTELTSEPEPNKNTNQLKASSLESTINITTEINQSSSTNVQTVEPSLKKKNLIEEKLRQGILSIFCAQVGAKKVYAVEASTLTNSIKQVSIENNMQDQIKVIHSKVEDIPPDSLEKVDVIVSEWMGFYLVHEGMLDSILFARDNFLHEDGLLFPSIAKLYASPCQLPSMYDFWNDVCGVSMSCIGKEYRKAKSLKPEILLLNQDDILAEGKLLAWLDLKCISVKEIDVLGGQDYVSVCKKDGKFQGICIWFAVEFPDGSELSTGPYDETTHWKQTAMVLPEDMEVISNEPIAFKFELKRDASHPRRYNMELSLLDAEKVEHDIPCNCHMTKCIVTKKYIDDLDESESDPEKNDL</sequence>
<evidence type="ECO:0000259" key="8">
    <source>
        <dbReference type="Pfam" id="PF22528"/>
    </source>
</evidence>
<evidence type="ECO:0000256" key="7">
    <source>
        <dbReference type="PROSITE-ProRule" id="PRU01015"/>
    </source>
</evidence>
<keyword evidence="5" id="KW-0227">DNA damage</keyword>
<evidence type="ECO:0000256" key="3">
    <source>
        <dbReference type="ARBA" id="ARBA00022679"/>
    </source>
</evidence>
<evidence type="ECO:0000256" key="4">
    <source>
        <dbReference type="ARBA" id="ARBA00022691"/>
    </source>
</evidence>
<dbReference type="PANTHER" id="PTHR11006">
    <property type="entry name" value="PROTEIN ARGININE N-METHYLTRANSFERASE"/>
    <property type="match status" value="1"/>
</dbReference>
<dbReference type="PANTHER" id="PTHR11006:SF122">
    <property type="entry name" value="ARGININE METHYLTRANSFERASE 8"/>
    <property type="match status" value="1"/>
</dbReference>
<dbReference type="InterPro" id="IPR055135">
    <property type="entry name" value="PRMT_dom"/>
</dbReference>
<dbReference type="GO" id="GO:0005634">
    <property type="term" value="C:nucleus"/>
    <property type="evidence" value="ECO:0007669"/>
    <property type="project" value="TreeGrafter"/>
</dbReference>
<keyword evidence="3 7" id="KW-0808">Transferase</keyword>
<dbReference type="PROSITE" id="PS51678">
    <property type="entry name" value="SAM_MT_PRMT"/>
    <property type="match status" value="1"/>
</dbReference>
<dbReference type="Gene3D" id="2.70.160.11">
    <property type="entry name" value="Hnrnp arginine n-methyltransferase1"/>
    <property type="match status" value="1"/>
</dbReference>